<organism evidence="1 2">
    <name type="scientific">Psychroserpens luteus</name>
    <dbReference type="NCBI Taxonomy" id="1434066"/>
    <lineage>
        <taxon>Bacteria</taxon>
        <taxon>Pseudomonadati</taxon>
        <taxon>Bacteroidota</taxon>
        <taxon>Flavobacteriia</taxon>
        <taxon>Flavobacteriales</taxon>
        <taxon>Flavobacteriaceae</taxon>
        <taxon>Psychroserpens</taxon>
    </lineage>
</organism>
<reference evidence="2" key="1">
    <citation type="journal article" date="2019" name="Int. J. Syst. Evol. Microbiol.">
        <title>The Global Catalogue of Microorganisms (GCM) 10K type strain sequencing project: providing services to taxonomists for standard genome sequencing and annotation.</title>
        <authorList>
            <consortium name="The Broad Institute Genomics Platform"/>
            <consortium name="The Broad Institute Genome Sequencing Center for Infectious Disease"/>
            <person name="Wu L."/>
            <person name="Ma J."/>
        </authorList>
    </citation>
    <scope>NUCLEOTIDE SEQUENCE [LARGE SCALE GENOMIC DNA]</scope>
    <source>
        <strain evidence="2">KCTC 32514</strain>
    </source>
</reference>
<comment type="caution">
    <text evidence="1">The sequence shown here is derived from an EMBL/GenBank/DDBJ whole genome shotgun (WGS) entry which is preliminary data.</text>
</comment>
<accession>A0ABW5ZSW2</accession>
<dbReference type="RefSeq" id="WP_194509598.1">
    <property type="nucleotide sequence ID" value="NZ_JADILU010000008.1"/>
</dbReference>
<dbReference type="EMBL" id="JBHUOS010000007">
    <property type="protein sequence ID" value="MFD2915505.1"/>
    <property type="molecule type" value="Genomic_DNA"/>
</dbReference>
<gene>
    <name evidence="1" type="ORF">ACFS29_07645</name>
</gene>
<protein>
    <submittedName>
        <fullName evidence="1">Ribonuclease HII</fullName>
    </submittedName>
</protein>
<dbReference type="SUPFAM" id="SSF50998">
    <property type="entry name" value="Quinoprotein alcohol dehydrogenase-like"/>
    <property type="match status" value="1"/>
</dbReference>
<dbReference type="InterPro" id="IPR011047">
    <property type="entry name" value="Quinoprotein_ADH-like_sf"/>
</dbReference>
<evidence type="ECO:0000313" key="1">
    <source>
        <dbReference type="EMBL" id="MFD2915505.1"/>
    </source>
</evidence>
<proteinExistence type="predicted"/>
<keyword evidence="2" id="KW-1185">Reference proteome</keyword>
<dbReference type="Proteomes" id="UP001597548">
    <property type="component" value="Unassembled WGS sequence"/>
</dbReference>
<evidence type="ECO:0000313" key="2">
    <source>
        <dbReference type="Proteomes" id="UP001597548"/>
    </source>
</evidence>
<sequence>MKKIWLVLFCLSLLFNCENSKSKSLSPLSLVPDQTEILIKINSSEGLEHGLKNNLLANTLESYSKIKNFKSLLAPLYDINKNHSLIALSKDSNDSLEISYIIPFSKEGITLDSIRSIKIDSTYKSQDGINKLLYNNQTFYSIIIDSILFASNKLEIVKNPKTENIINPEIKTIYDTSNKDKMVSILINHKSSFFTPKIFKDSTLNALKFSSYTMIDGDISQNGIVFNGITKANDSTNSLINIFKNTIPQENKAATILPLDIKGFKSLTFDNYDSIKNNLLRHHLIDTTITQDFNFQNILEICQANTKTQEAILIRSIDPTITLENLDSKTNIDTYRNVNIFSSEMIPSFLIDFKFFLNSEASKYFISIDDFIVFSGDIDFLKSIISSVQNNSVLSETNSYKNLKLNLSDESSLLIYGDDSELNNVLNLNFTDDKKLDISKYKSSAIQHIYDTNFAHITAVFETYKNKNNNNSVTEEFNISLDTDLLTQPQLVKNHTNNQMDIIVQDLNNNLYLISNQGKVYWKKQLEGKILGEINQIDTYKNGRLQLVFNTSKRLYVLDRNGKDVNKFPLKFSDEITQPVSVFDYDKKKNYRLLITQGKSVLMYDKNGGPVKGFKYKSANNLITSQPKHFRIGRKDYIVFTHGNKLEILDRIGVPRIKVNETISFSKNEIYLYNNNFTASNTNGELIQVDTKGKVNHKNLNLNSNHKIATTSRTFVSLSDNKLTIKTKTIELDFGEYTAPKIFYINDKIYVTVTDLQSKKGFLFDSQAKPIANFPIYANSQLELNNIDKDNSLEVITKGDKNMIIVYEIR</sequence>
<name>A0ABW5ZSW2_9FLAO</name>